<sequence>MERKLAAILAADVVGYSALMERDEKGTFERLQKVRKEVFEPEIERFGGHVFKLMGDGLLAEFESVVGAVECAVALQQSIAERNRDMATKERLDFRIGINIGDDIVEGSDRYGEGVNIAARLQQLAEPGGICLSRTVIDHLGNKLPIAIEAMGEHRLKNIARPIEVYRVRLRDGDAAKPTTKPVRTIAGSSRMAAASAILLVAVGGLAWLGPWGKAPEPTSAASSVVVGAEPSLVVLPFQSLSDDKNQAYLAEGITDDLTTALARIPGLFVISHNSALPYRIKVEPTLIAEELGISYILEGSIRRGGDDATRINAQLIHAPTGRHIWAERFDGAWGDIFGLQDQVVSSVASALALRLVGGSRIAEVPGGTRNATAYNYYLQGYELNYADSPAKAAEAYRQAVALDPGFGLAWAELAWVYWSAAGDNAAQAALGAGSEEAEKRPSSTFYQLIGCSAFLSAIIRRRDISR</sequence>
<accession>A0AAE3QAZ8</accession>
<dbReference type="InterPro" id="IPR029787">
    <property type="entry name" value="Nucleotide_cyclase"/>
</dbReference>
<dbReference type="GO" id="GO:0006171">
    <property type="term" value="P:cAMP biosynthetic process"/>
    <property type="evidence" value="ECO:0007669"/>
    <property type="project" value="TreeGrafter"/>
</dbReference>
<reference evidence="2" key="1">
    <citation type="submission" date="2022-03" db="EMBL/GenBank/DDBJ databases">
        <title>Fererhizobium litorale gen. nov., sp. nov., isolated from sandy sediments of the Sea of Japan seashore.</title>
        <authorList>
            <person name="Romanenko L."/>
            <person name="Kurilenko V."/>
            <person name="Otstavnykh N."/>
            <person name="Svetashev V."/>
            <person name="Tekutyeva L."/>
            <person name="Isaeva M."/>
            <person name="Mikhailov V."/>
        </authorList>
    </citation>
    <scope>NUCLEOTIDE SEQUENCE</scope>
    <source>
        <strain evidence="2">KMM 9576</strain>
    </source>
</reference>
<evidence type="ECO:0000313" key="3">
    <source>
        <dbReference type="Proteomes" id="UP001161580"/>
    </source>
</evidence>
<dbReference type="Proteomes" id="UP001161580">
    <property type="component" value="Unassembled WGS sequence"/>
</dbReference>
<evidence type="ECO:0000259" key="1">
    <source>
        <dbReference type="PROSITE" id="PS50125"/>
    </source>
</evidence>
<dbReference type="PANTHER" id="PTHR43081">
    <property type="entry name" value="ADENYLATE CYCLASE, TERMINAL-DIFFERENTIATION SPECIFIC-RELATED"/>
    <property type="match status" value="1"/>
</dbReference>
<dbReference type="EMBL" id="JALDYZ010000004">
    <property type="protein sequence ID" value="MDI7922457.1"/>
    <property type="molecule type" value="Genomic_DNA"/>
</dbReference>
<dbReference type="Pfam" id="PF00211">
    <property type="entry name" value="Guanylate_cyc"/>
    <property type="match status" value="1"/>
</dbReference>
<dbReference type="RefSeq" id="WP_311786597.1">
    <property type="nucleotide sequence ID" value="NZ_JALDYY010000005.1"/>
</dbReference>
<dbReference type="InterPro" id="IPR001054">
    <property type="entry name" value="A/G_cyclase"/>
</dbReference>
<name>A0AAE3QAZ8_9HYPH</name>
<dbReference type="InterPro" id="IPR050697">
    <property type="entry name" value="Adenylyl/Guanylyl_Cyclase_3/4"/>
</dbReference>
<keyword evidence="3" id="KW-1185">Reference proteome</keyword>
<proteinExistence type="predicted"/>
<dbReference type="CDD" id="cd07302">
    <property type="entry name" value="CHD"/>
    <property type="match status" value="1"/>
</dbReference>
<dbReference type="InterPro" id="IPR011990">
    <property type="entry name" value="TPR-like_helical_dom_sf"/>
</dbReference>
<dbReference type="GO" id="GO:0035556">
    <property type="term" value="P:intracellular signal transduction"/>
    <property type="evidence" value="ECO:0007669"/>
    <property type="project" value="InterPro"/>
</dbReference>
<dbReference type="GO" id="GO:0004016">
    <property type="term" value="F:adenylate cyclase activity"/>
    <property type="evidence" value="ECO:0007669"/>
    <property type="project" value="UniProtKB-ARBA"/>
</dbReference>
<dbReference type="Gene3D" id="3.30.70.1230">
    <property type="entry name" value="Nucleotide cyclase"/>
    <property type="match status" value="1"/>
</dbReference>
<dbReference type="PANTHER" id="PTHR43081:SF19">
    <property type="entry name" value="PH-SENSITIVE ADENYLATE CYCLASE RV1264"/>
    <property type="match status" value="1"/>
</dbReference>
<gene>
    <name evidence="2" type="ORF">MRS75_10200</name>
</gene>
<protein>
    <submittedName>
        <fullName evidence="2">Adenylate/guanylate cyclase domain-containing protein</fullName>
    </submittedName>
</protein>
<dbReference type="PROSITE" id="PS50125">
    <property type="entry name" value="GUANYLATE_CYCLASE_2"/>
    <property type="match status" value="1"/>
</dbReference>
<feature type="domain" description="Guanylate cyclase" evidence="1">
    <location>
        <begin position="7"/>
        <end position="122"/>
    </location>
</feature>
<organism evidence="2 3">
    <name type="scientific">Ferirhizobium litorale</name>
    <dbReference type="NCBI Taxonomy" id="2927786"/>
    <lineage>
        <taxon>Bacteria</taxon>
        <taxon>Pseudomonadati</taxon>
        <taxon>Pseudomonadota</taxon>
        <taxon>Alphaproteobacteria</taxon>
        <taxon>Hyphomicrobiales</taxon>
        <taxon>Rhizobiaceae</taxon>
        <taxon>Ferirhizobium</taxon>
    </lineage>
</organism>
<dbReference type="Gene3D" id="1.25.40.10">
    <property type="entry name" value="Tetratricopeptide repeat domain"/>
    <property type="match status" value="1"/>
</dbReference>
<evidence type="ECO:0000313" key="2">
    <source>
        <dbReference type="EMBL" id="MDI7922457.1"/>
    </source>
</evidence>
<dbReference type="SUPFAM" id="SSF48452">
    <property type="entry name" value="TPR-like"/>
    <property type="match status" value="1"/>
</dbReference>
<dbReference type="SUPFAM" id="SSF55073">
    <property type="entry name" value="Nucleotide cyclase"/>
    <property type="match status" value="1"/>
</dbReference>
<dbReference type="AlphaFoldDB" id="A0AAE3QAZ8"/>
<comment type="caution">
    <text evidence="2">The sequence shown here is derived from an EMBL/GenBank/DDBJ whole genome shotgun (WGS) entry which is preliminary data.</text>
</comment>